<dbReference type="Proteomes" id="UP001328107">
    <property type="component" value="Unassembled WGS sequence"/>
</dbReference>
<dbReference type="EMBL" id="BTRK01000006">
    <property type="protein sequence ID" value="GMR61352.1"/>
    <property type="molecule type" value="Genomic_DNA"/>
</dbReference>
<feature type="non-terminal residue" evidence="2">
    <location>
        <position position="1"/>
    </location>
</feature>
<feature type="compositionally biased region" description="Basic and acidic residues" evidence="1">
    <location>
        <begin position="87"/>
        <end position="98"/>
    </location>
</feature>
<feature type="compositionally biased region" description="Acidic residues" evidence="1">
    <location>
        <begin position="306"/>
        <end position="315"/>
    </location>
</feature>
<keyword evidence="3" id="KW-1185">Reference proteome</keyword>
<sequence length="376" mass="42448">LIELSMYSRALALALQYEFPMVDASSSLSMNHRTPGEGPPEDAPSPWESPSSISREGTLTESINEIERSQRFYHAVALTDVQCQSRFKEDSNTHDSRINPDNPIETQESPMISNGRESDAQATAKESASSLSKEEMTKRIVDMEGELEKMKEKWSNANIVSGLEINTLRNRINEVEEENSRNEQRCNQMEIRMESMEEQIALLHESCETRDISDSMAGLSIGEDLKEVRNELKQLQSSLHALDQFTFKLSQKVENLKGKCKVIDSIGEGLNGQYGVFDRLSYLELSVDVIQAAIASTEKEGKEDEEKREEEELVMPEEKSEDDKHREESSPEHWYSPKEKLSSTESDESVEATSESTARVVAEQEKISSDGEVTNH</sequence>
<feature type="region of interest" description="Disordered" evidence="1">
    <location>
        <begin position="297"/>
        <end position="376"/>
    </location>
</feature>
<accession>A0AAN5DF33</accession>
<feature type="compositionally biased region" description="Polar residues" evidence="1">
    <location>
        <begin position="48"/>
        <end position="58"/>
    </location>
</feature>
<evidence type="ECO:0000313" key="3">
    <source>
        <dbReference type="Proteomes" id="UP001328107"/>
    </source>
</evidence>
<evidence type="ECO:0000313" key="2">
    <source>
        <dbReference type="EMBL" id="GMR61352.1"/>
    </source>
</evidence>
<evidence type="ECO:0000256" key="1">
    <source>
        <dbReference type="SAM" id="MobiDB-lite"/>
    </source>
</evidence>
<comment type="caution">
    <text evidence="2">The sequence shown here is derived from an EMBL/GenBank/DDBJ whole genome shotgun (WGS) entry which is preliminary data.</text>
</comment>
<proteinExistence type="predicted"/>
<feature type="region of interest" description="Disordered" evidence="1">
    <location>
        <begin position="87"/>
        <end position="135"/>
    </location>
</feature>
<reference evidence="3" key="1">
    <citation type="submission" date="2022-10" db="EMBL/GenBank/DDBJ databases">
        <title>Genome assembly of Pristionchus species.</title>
        <authorList>
            <person name="Yoshida K."/>
            <person name="Sommer R.J."/>
        </authorList>
    </citation>
    <scope>NUCLEOTIDE SEQUENCE [LARGE SCALE GENOMIC DNA]</scope>
    <source>
        <strain evidence="3">RS5460</strain>
    </source>
</reference>
<feature type="region of interest" description="Disordered" evidence="1">
    <location>
        <begin position="27"/>
        <end position="58"/>
    </location>
</feature>
<feature type="compositionally biased region" description="Basic and acidic residues" evidence="1">
    <location>
        <begin position="316"/>
        <end position="342"/>
    </location>
</feature>
<protein>
    <submittedName>
        <fullName evidence="2">Uncharacterized protein</fullName>
    </submittedName>
</protein>
<organism evidence="2 3">
    <name type="scientific">Pristionchus mayeri</name>
    <dbReference type="NCBI Taxonomy" id="1317129"/>
    <lineage>
        <taxon>Eukaryota</taxon>
        <taxon>Metazoa</taxon>
        <taxon>Ecdysozoa</taxon>
        <taxon>Nematoda</taxon>
        <taxon>Chromadorea</taxon>
        <taxon>Rhabditida</taxon>
        <taxon>Rhabditina</taxon>
        <taxon>Diplogasteromorpha</taxon>
        <taxon>Diplogasteroidea</taxon>
        <taxon>Neodiplogasteridae</taxon>
        <taxon>Pristionchus</taxon>
    </lineage>
</organism>
<name>A0AAN5DF33_9BILA</name>
<feature type="compositionally biased region" description="Basic and acidic residues" evidence="1">
    <location>
        <begin position="362"/>
        <end position="376"/>
    </location>
</feature>
<gene>
    <name evidence="2" type="ORF">PMAYCL1PPCAC_31547</name>
</gene>
<dbReference type="AlphaFoldDB" id="A0AAN5DF33"/>